<dbReference type="SUPFAM" id="SSF46785">
    <property type="entry name" value="Winged helix' DNA-binding domain"/>
    <property type="match status" value="1"/>
</dbReference>
<dbReference type="Proteomes" id="UP000606193">
    <property type="component" value="Unassembled WGS sequence"/>
</dbReference>
<evidence type="ECO:0000313" key="2">
    <source>
        <dbReference type="Proteomes" id="UP000606193"/>
    </source>
</evidence>
<dbReference type="Gene3D" id="6.10.140.2180">
    <property type="match status" value="1"/>
</dbReference>
<evidence type="ECO:0000313" key="1">
    <source>
        <dbReference type="EMBL" id="MBC8563621.1"/>
    </source>
</evidence>
<keyword evidence="2" id="KW-1185">Reference proteome</keyword>
<name>A0ABR7N4P9_9FIRM</name>
<reference evidence="1 2" key="1">
    <citation type="submission" date="2020-08" db="EMBL/GenBank/DDBJ databases">
        <title>Genome public.</title>
        <authorList>
            <person name="Liu C."/>
            <person name="Sun Q."/>
        </authorList>
    </citation>
    <scope>NUCLEOTIDE SEQUENCE [LARGE SCALE GENOMIC DNA]</scope>
    <source>
        <strain evidence="1 2">NSJ-37</strain>
    </source>
</reference>
<dbReference type="InterPro" id="IPR036390">
    <property type="entry name" value="WH_DNA-bd_sf"/>
</dbReference>
<comment type="caution">
    <text evidence="1">The sequence shown here is derived from an EMBL/GenBank/DDBJ whole genome shotgun (WGS) entry which is preliminary data.</text>
</comment>
<gene>
    <name evidence="1" type="ORF">H8704_13525</name>
</gene>
<sequence length="168" mass="19028">MKTEIAEVFMNPVRQRIIQYLLVHKKGTVKEIKKELPDVPSASLYRHIKILNDSAFIIVVEENRIRGTVENVYSLNREALEVDDENGTVVQMSLLSLCAAFAKYFSSGHADPRKDLLMLTSCTLTLTDEEFIKFLTEMNEVATKYMSKPVTKTSVSRQITLVSSPVDL</sequence>
<dbReference type="Gene3D" id="1.10.10.10">
    <property type="entry name" value="Winged helix-like DNA-binding domain superfamily/Winged helix DNA-binding domain"/>
    <property type="match status" value="1"/>
</dbReference>
<dbReference type="RefSeq" id="WP_249298615.1">
    <property type="nucleotide sequence ID" value="NZ_JACRSX010000032.1"/>
</dbReference>
<dbReference type="InterPro" id="IPR036388">
    <property type="entry name" value="WH-like_DNA-bd_sf"/>
</dbReference>
<dbReference type="EMBL" id="JACRSX010000032">
    <property type="protein sequence ID" value="MBC8563621.1"/>
    <property type="molecule type" value="Genomic_DNA"/>
</dbReference>
<accession>A0ABR7N4P9</accession>
<organism evidence="1 2">
    <name type="scientific">Jutongia huaianensis</name>
    <dbReference type="NCBI Taxonomy" id="2763668"/>
    <lineage>
        <taxon>Bacteria</taxon>
        <taxon>Bacillati</taxon>
        <taxon>Bacillota</taxon>
        <taxon>Clostridia</taxon>
        <taxon>Lachnospirales</taxon>
        <taxon>Lachnospiraceae</taxon>
        <taxon>Jutongia</taxon>
    </lineage>
</organism>
<dbReference type="Pfam" id="PF12840">
    <property type="entry name" value="HTH_20"/>
    <property type="match status" value="1"/>
</dbReference>
<protein>
    <submittedName>
        <fullName evidence="1">Helix-turn-helix domain-containing protein</fullName>
    </submittedName>
</protein>
<proteinExistence type="predicted"/>